<evidence type="ECO:0000313" key="2">
    <source>
        <dbReference type="Proteomes" id="UP000800040"/>
    </source>
</evidence>
<keyword evidence="2" id="KW-1185">Reference proteome</keyword>
<dbReference type="EMBL" id="ML975257">
    <property type="protein sequence ID" value="KAF1837841.1"/>
    <property type="molecule type" value="Genomic_DNA"/>
</dbReference>
<protein>
    <submittedName>
        <fullName evidence="1">Uncharacterized protein</fullName>
    </submittedName>
</protein>
<accession>A0A6A5KRG1</accession>
<proteinExistence type="predicted"/>
<organism evidence="1 2">
    <name type="scientific">Decorospora gaudefroyi</name>
    <dbReference type="NCBI Taxonomy" id="184978"/>
    <lineage>
        <taxon>Eukaryota</taxon>
        <taxon>Fungi</taxon>
        <taxon>Dikarya</taxon>
        <taxon>Ascomycota</taxon>
        <taxon>Pezizomycotina</taxon>
        <taxon>Dothideomycetes</taxon>
        <taxon>Pleosporomycetidae</taxon>
        <taxon>Pleosporales</taxon>
        <taxon>Pleosporineae</taxon>
        <taxon>Pleosporaceae</taxon>
        <taxon>Decorospora</taxon>
    </lineage>
</organism>
<sequence>MSLSWSLVHPMEVYTRGNVLVDMALDPSKAFLIHGRVHEWSLLKILLVQIGFARIINGVDAARSWELYNLQVCGFSYFSCPTVELWPTPFLIPWSMVKPVTLAVRSERYPYDSEKTVYGFRMLRKDSPMSRRDVSESFADCKVAPCGSLRYEPISSGVHDCLHLNGVVGQAS</sequence>
<name>A0A6A5KRG1_9PLEO</name>
<reference evidence="1" key="1">
    <citation type="submission" date="2020-01" db="EMBL/GenBank/DDBJ databases">
        <authorList>
            <consortium name="DOE Joint Genome Institute"/>
            <person name="Haridas S."/>
            <person name="Albert R."/>
            <person name="Binder M."/>
            <person name="Bloem J."/>
            <person name="Labutti K."/>
            <person name="Salamov A."/>
            <person name="Andreopoulos B."/>
            <person name="Baker S.E."/>
            <person name="Barry K."/>
            <person name="Bills G."/>
            <person name="Bluhm B.H."/>
            <person name="Cannon C."/>
            <person name="Castanera R."/>
            <person name="Culley D.E."/>
            <person name="Daum C."/>
            <person name="Ezra D."/>
            <person name="Gonzalez J.B."/>
            <person name="Henrissat B."/>
            <person name="Kuo A."/>
            <person name="Liang C."/>
            <person name="Lipzen A."/>
            <person name="Lutzoni F."/>
            <person name="Magnuson J."/>
            <person name="Mondo S."/>
            <person name="Nolan M."/>
            <person name="Ohm R."/>
            <person name="Pangilinan J."/>
            <person name="Park H.-J."/>
            <person name="Ramirez L."/>
            <person name="Alfaro M."/>
            <person name="Sun H."/>
            <person name="Tritt A."/>
            <person name="Yoshinaga Y."/>
            <person name="Zwiers L.-H."/>
            <person name="Turgeon B.G."/>
            <person name="Goodwin S.B."/>
            <person name="Spatafora J.W."/>
            <person name="Crous P.W."/>
            <person name="Grigoriev I.V."/>
        </authorList>
    </citation>
    <scope>NUCLEOTIDE SEQUENCE</scope>
    <source>
        <strain evidence="1">P77</strain>
    </source>
</reference>
<dbReference type="Proteomes" id="UP000800040">
    <property type="component" value="Unassembled WGS sequence"/>
</dbReference>
<gene>
    <name evidence="1" type="ORF">BDW02DRAFT_81923</name>
</gene>
<dbReference type="AlphaFoldDB" id="A0A6A5KRG1"/>
<evidence type="ECO:0000313" key="1">
    <source>
        <dbReference type="EMBL" id="KAF1837841.1"/>
    </source>
</evidence>